<dbReference type="Proteomes" id="UP000504635">
    <property type="component" value="Unplaced"/>
</dbReference>
<sequence length="570" mass="65963">MDFCKLLHTAQKNDKNSSGGTRYYSTKFEPPKKIKKESKQLSQNIKKFLAKKEAEEQKKNEEAQKKKEELLALRAQDKKATRRVNVMLKRTKSANQSVIEDAVDKTHTAVTLAGPEQPDEDDYGYVSQEASAFYEKMMEKYSKMPEEKKFDPFKKKVSTNLSSTKDRVKAALEREREEAMQPHRRKRKRKEGDEEKSDSNKHTEEEKDVLVDTKESVKVKPKPRPAPPPMSFTDLLKIAEKKQFEPIVIEQKPKEEEKLLTKRQKKEQEKEREWRERREARQKELENNEKLERTKEKGKHINKINNSSTNDNNRESSKILEKQLTKPLSKENSDRPRVSNNGKLPSAGQAVQKSSSDNSQFRKPLLDSKVTKTNKASDYKLPNPSSKSVLNKNSSLGSASSSKSSQNSSREEGMKKGVSVGNEKLVGKSKDLLHKGKPKEFPPRDLMPKPKQFPPADVRGIKRKKPIMPNKGRILDDSEEEYDSELDDFIDDGPEEDNNYSSYIKEIFGYDKSRYRDRDDDVDDMESSFAQQMKEEVISTKIGIMEDLEDIKLEEEHKRRKAIMKKKMKR</sequence>
<dbReference type="FunCoup" id="A0A6J2YVH1">
    <property type="interactions" value="1002"/>
</dbReference>
<dbReference type="GO" id="GO:0042393">
    <property type="term" value="F:histone binding"/>
    <property type="evidence" value="ECO:0007669"/>
    <property type="project" value="TreeGrafter"/>
</dbReference>
<evidence type="ECO:0000256" key="2">
    <source>
        <dbReference type="ARBA" id="ARBA00013786"/>
    </source>
</evidence>
<dbReference type="InterPro" id="IPR013256">
    <property type="entry name" value="Chromatin_SPT2"/>
</dbReference>
<feature type="coiled-coil region" evidence="4">
    <location>
        <begin position="38"/>
        <end position="80"/>
    </location>
</feature>
<dbReference type="GeneID" id="115891026"/>
<feature type="compositionally biased region" description="Basic and acidic residues" evidence="5">
    <location>
        <begin position="364"/>
        <end position="378"/>
    </location>
</feature>
<name>A0A6J2YVH1_SITOR</name>
<feature type="compositionally biased region" description="Acidic residues" evidence="5">
    <location>
        <begin position="477"/>
        <end position="498"/>
    </location>
</feature>
<evidence type="ECO:0000313" key="7">
    <source>
        <dbReference type="Proteomes" id="UP000504635"/>
    </source>
</evidence>
<feature type="domain" description="SPT2 homolog N-terminal" evidence="6">
    <location>
        <begin position="1"/>
        <end position="92"/>
    </location>
</feature>
<dbReference type="AlphaFoldDB" id="A0A6J2YVH1"/>
<reference evidence="8" key="1">
    <citation type="submission" date="2025-08" db="UniProtKB">
        <authorList>
            <consortium name="RefSeq"/>
        </authorList>
    </citation>
    <scope>IDENTIFICATION</scope>
    <source>
        <tissue evidence="8">Gonads</tissue>
    </source>
</reference>
<keyword evidence="3 4" id="KW-0175">Coiled coil</keyword>
<dbReference type="GO" id="GO:0005730">
    <property type="term" value="C:nucleolus"/>
    <property type="evidence" value="ECO:0007669"/>
    <property type="project" value="TreeGrafter"/>
</dbReference>
<evidence type="ECO:0000256" key="3">
    <source>
        <dbReference type="ARBA" id="ARBA00023054"/>
    </source>
</evidence>
<evidence type="ECO:0000259" key="6">
    <source>
        <dbReference type="Pfam" id="PF22878"/>
    </source>
</evidence>
<feature type="compositionally biased region" description="Basic and acidic residues" evidence="5">
    <location>
        <begin position="425"/>
        <end position="448"/>
    </location>
</feature>
<dbReference type="Pfam" id="PF22878">
    <property type="entry name" value="SPT2_N"/>
    <property type="match status" value="1"/>
</dbReference>
<protein>
    <recommendedName>
        <fullName evidence="2">Protein SPT2 homolog</fullName>
    </recommendedName>
</protein>
<feature type="compositionally biased region" description="Basic and acidic residues" evidence="5">
    <location>
        <begin position="312"/>
        <end position="337"/>
    </location>
</feature>
<gene>
    <name evidence="8" type="primary">LOC115891026</name>
</gene>
<feature type="compositionally biased region" description="Polar residues" evidence="5">
    <location>
        <begin position="338"/>
        <end position="361"/>
    </location>
</feature>
<keyword evidence="7" id="KW-1185">Reference proteome</keyword>
<dbReference type="InterPro" id="IPR054552">
    <property type="entry name" value="SPT2_N"/>
</dbReference>
<dbReference type="InParanoid" id="A0A6J2YVH1"/>
<feature type="region of interest" description="Disordered" evidence="5">
    <location>
        <begin position="1"/>
        <end position="37"/>
    </location>
</feature>
<feature type="compositionally biased region" description="Basic and acidic residues" evidence="5">
    <location>
        <begin position="190"/>
        <end position="218"/>
    </location>
</feature>
<accession>A0A6J2YVH1</accession>
<evidence type="ECO:0000313" key="8">
    <source>
        <dbReference type="RefSeq" id="XP_030767277.1"/>
    </source>
</evidence>
<evidence type="ECO:0000256" key="4">
    <source>
        <dbReference type="SAM" id="Coils"/>
    </source>
</evidence>
<comment type="similarity">
    <text evidence="1">Belongs to the SPT2 family.</text>
</comment>
<dbReference type="PANTHER" id="PTHR22691">
    <property type="entry name" value="YEAST SPT2-RELATED"/>
    <property type="match status" value="1"/>
</dbReference>
<organism evidence="7 8">
    <name type="scientific">Sitophilus oryzae</name>
    <name type="common">Rice weevil</name>
    <name type="synonym">Curculio oryzae</name>
    <dbReference type="NCBI Taxonomy" id="7048"/>
    <lineage>
        <taxon>Eukaryota</taxon>
        <taxon>Metazoa</taxon>
        <taxon>Ecdysozoa</taxon>
        <taxon>Arthropoda</taxon>
        <taxon>Hexapoda</taxon>
        <taxon>Insecta</taxon>
        <taxon>Pterygota</taxon>
        <taxon>Neoptera</taxon>
        <taxon>Endopterygota</taxon>
        <taxon>Coleoptera</taxon>
        <taxon>Polyphaga</taxon>
        <taxon>Cucujiformia</taxon>
        <taxon>Curculionidae</taxon>
        <taxon>Dryophthorinae</taxon>
        <taxon>Sitophilus</taxon>
    </lineage>
</organism>
<feature type="compositionally biased region" description="Basic and acidic residues" evidence="5">
    <location>
        <begin position="164"/>
        <end position="181"/>
    </location>
</feature>
<evidence type="ECO:0000256" key="1">
    <source>
        <dbReference type="ARBA" id="ARBA00006461"/>
    </source>
</evidence>
<dbReference type="GO" id="GO:0006360">
    <property type="term" value="P:transcription by RNA polymerase I"/>
    <property type="evidence" value="ECO:0007669"/>
    <property type="project" value="TreeGrafter"/>
</dbReference>
<dbReference type="KEGG" id="soy:115891026"/>
<dbReference type="SMART" id="SM00784">
    <property type="entry name" value="SPT2"/>
    <property type="match status" value="1"/>
</dbReference>
<proteinExistence type="inferred from homology"/>
<dbReference type="RefSeq" id="XP_030767277.1">
    <property type="nucleotide sequence ID" value="XM_030911417.1"/>
</dbReference>
<feature type="region of interest" description="Disordered" evidence="5">
    <location>
        <begin position="144"/>
        <end position="500"/>
    </location>
</feature>
<evidence type="ECO:0000256" key="5">
    <source>
        <dbReference type="SAM" id="MobiDB-lite"/>
    </source>
</evidence>
<dbReference type="GO" id="GO:0003677">
    <property type="term" value="F:DNA binding"/>
    <property type="evidence" value="ECO:0007669"/>
    <property type="project" value="TreeGrafter"/>
</dbReference>
<feature type="compositionally biased region" description="Low complexity" evidence="5">
    <location>
        <begin position="385"/>
        <end position="408"/>
    </location>
</feature>
<feature type="compositionally biased region" description="Basic and acidic residues" evidence="5">
    <location>
        <begin position="144"/>
        <end position="154"/>
    </location>
</feature>
<dbReference type="Pfam" id="PF08243">
    <property type="entry name" value="SPT2"/>
    <property type="match status" value="1"/>
</dbReference>
<dbReference type="PANTHER" id="PTHR22691:SF8">
    <property type="entry name" value="PROTEIN SPT2 HOMOLOG"/>
    <property type="match status" value="1"/>
</dbReference>
<dbReference type="GO" id="GO:0006334">
    <property type="term" value="P:nucleosome assembly"/>
    <property type="evidence" value="ECO:0007669"/>
    <property type="project" value="TreeGrafter"/>
</dbReference>
<dbReference type="OrthoDB" id="6259853at2759"/>
<feature type="compositionally biased region" description="Basic and acidic residues" evidence="5">
    <location>
        <begin position="251"/>
        <end position="295"/>
    </location>
</feature>